<dbReference type="Gene3D" id="4.10.75.10">
    <property type="entry name" value="Elafin-like"/>
    <property type="match status" value="2"/>
</dbReference>
<feature type="domain" description="WAP" evidence="4">
    <location>
        <begin position="29"/>
        <end position="75"/>
    </location>
</feature>
<reference evidence="5" key="1">
    <citation type="submission" date="2025-08" db="UniProtKB">
        <authorList>
            <consortium name="Ensembl"/>
        </authorList>
    </citation>
    <scope>IDENTIFICATION</scope>
</reference>
<feature type="chain" id="PRO_5034045516" description="WAP domain-containing protein" evidence="3">
    <location>
        <begin position="20"/>
        <end position="150"/>
    </location>
</feature>
<dbReference type="AlphaFoldDB" id="A0A8C9AEF2"/>
<reference evidence="5" key="2">
    <citation type="submission" date="2025-09" db="UniProtKB">
        <authorList>
            <consortium name="Ensembl"/>
        </authorList>
    </citation>
    <scope>IDENTIFICATION</scope>
</reference>
<accession>A0A8C9AEF2</accession>
<dbReference type="InterPro" id="IPR008197">
    <property type="entry name" value="WAP_dom"/>
</dbReference>
<dbReference type="Proteomes" id="UP000694414">
    <property type="component" value="Unplaced"/>
</dbReference>
<organism evidence="5 6">
    <name type="scientific">Prolemur simus</name>
    <name type="common">Greater bamboo lemur</name>
    <name type="synonym">Hapalemur simus</name>
    <dbReference type="NCBI Taxonomy" id="1328070"/>
    <lineage>
        <taxon>Eukaryota</taxon>
        <taxon>Metazoa</taxon>
        <taxon>Chordata</taxon>
        <taxon>Craniata</taxon>
        <taxon>Vertebrata</taxon>
        <taxon>Euteleostomi</taxon>
        <taxon>Mammalia</taxon>
        <taxon>Eutheria</taxon>
        <taxon>Euarchontoglires</taxon>
        <taxon>Primates</taxon>
        <taxon>Strepsirrhini</taxon>
        <taxon>Lemuriformes</taxon>
        <taxon>Lemuridae</taxon>
        <taxon>Prolemur</taxon>
    </lineage>
</organism>
<evidence type="ECO:0000256" key="3">
    <source>
        <dbReference type="SAM" id="SignalP"/>
    </source>
</evidence>
<name>A0A8C9AEF2_PROSS</name>
<protein>
    <recommendedName>
        <fullName evidence="4">WAP domain-containing protein</fullName>
    </recommendedName>
</protein>
<feature type="domain" description="WAP" evidence="4">
    <location>
        <begin position="76"/>
        <end position="123"/>
    </location>
</feature>
<dbReference type="Ensembl" id="ENSPSMT00000036259.1">
    <property type="protein sequence ID" value="ENSPSMP00000031415.1"/>
    <property type="gene ID" value="ENSPSMG00000021808.1"/>
</dbReference>
<dbReference type="GO" id="GO:0019731">
    <property type="term" value="P:antibacterial humoral response"/>
    <property type="evidence" value="ECO:0007669"/>
    <property type="project" value="TreeGrafter"/>
</dbReference>
<proteinExistence type="predicted"/>
<dbReference type="PROSITE" id="PS51390">
    <property type="entry name" value="WAP"/>
    <property type="match status" value="2"/>
</dbReference>
<evidence type="ECO:0000256" key="2">
    <source>
        <dbReference type="ARBA" id="ARBA00022900"/>
    </source>
</evidence>
<dbReference type="GO" id="GO:0045087">
    <property type="term" value="P:innate immune response"/>
    <property type="evidence" value="ECO:0007669"/>
    <property type="project" value="TreeGrafter"/>
</dbReference>
<evidence type="ECO:0000313" key="6">
    <source>
        <dbReference type="Proteomes" id="UP000694414"/>
    </source>
</evidence>
<keyword evidence="2" id="KW-0722">Serine protease inhibitor</keyword>
<evidence type="ECO:0000256" key="1">
    <source>
        <dbReference type="ARBA" id="ARBA00022690"/>
    </source>
</evidence>
<feature type="signal peptide" evidence="3">
    <location>
        <begin position="1"/>
        <end position="19"/>
    </location>
</feature>
<dbReference type="PANTHER" id="PTHR19441">
    <property type="entry name" value="WHEY ACDIC PROTEIN WAP"/>
    <property type="match status" value="1"/>
</dbReference>
<keyword evidence="3" id="KW-0732">Signal</keyword>
<dbReference type="InterPro" id="IPR050514">
    <property type="entry name" value="WAP_four-disulfide_core"/>
</dbReference>
<dbReference type="InterPro" id="IPR036645">
    <property type="entry name" value="Elafin-like_sf"/>
</dbReference>
<dbReference type="SUPFAM" id="SSF57256">
    <property type="entry name" value="Elafin-like"/>
    <property type="match status" value="2"/>
</dbReference>
<evidence type="ECO:0000259" key="4">
    <source>
        <dbReference type="PROSITE" id="PS51390"/>
    </source>
</evidence>
<keyword evidence="6" id="KW-1185">Reference proteome</keyword>
<dbReference type="CDD" id="cd00199">
    <property type="entry name" value="WAP"/>
    <property type="match status" value="1"/>
</dbReference>
<dbReference type="SMART" id="SM00217">
    <property type="entry name" value="WAP"/>
    <property type="match status" value="2"/>
</dbReference>
<evidence type="ECO:0000313" key="5">
    <source>
        <dbReference type="Ensembl" id="ENSPSMP00000031415.1"/>
    </source>
</evidence>
<sequence>MRCLLSLALALLTLEVALAQTLTHLPVLCAGQAVCPEASASEEVSCAKTCLSDQECLGNSKCCPSACGRSCRTPIIGNHKRALRTPLLPQSCKEQNECSVDSQCSSNKKCCFSRCAMRCLDPVLGMPPGDPWCPFSLSFLWPVPRAFGGP</sequence>
<dbReference type="Pfam" id="PF00095">
    <property type="entry name" value="WAP"/>
    <property type="match status" value="2"/>
</dbReference>
<dbReference type="PANTHER" id="PTHR19441:SF27">
    <property type="entry name" value="WHEY ACIDIC PROTEIN"/>
    <property type="match status" value="1"/>
</dbReference>
<keyword evidence="1" id="KW-0646">Protease inhibitor</keyword>
<dbReference type="GeneTree" id="ENSGT00730000111762"/>
<dbReference type="GO" id="GO:0005615">
    <property type="term" value="C:extracellular space"/>
    <property type="evidence" value="ECO:0007669"/>
    <property type="project" value="TreeGrafter"/>
</dbReference>
<dbReference type="GO" id="GO:0004867">
    <property type="term" value="F:serine-type endopeptidase inhibitor activity"/>
    <property type="evidence" value="ECO:0007669"/>
    <property type="project" value="UniProtKB-KW"/>
</dbReference>